<sequence length="438" mass="48913">MYKLFSSPTKPNKPLLPPGGGSPAPTHESLSDSSEIMAVTAPADNLSPRASSSARKSTRWPTFNRFTTSWFGPQPTGFSLVPSEEACRLVTSTKVIDDGIRETLVDWTLAGGNDPGVKKPREMLMRGIVDQLEKGGRSDDVVFDVHQAQFFENHPQIVNCAASVWQGLIRVLMQYQRACRLSTLRLTPDVTVTQATDAMRASQLAHMEIQLAHWLRQSSPQTGPISLRKHLHAAAAKFVMSALLEVQDQMAEHIVVDLTPYDLAESAGNVNAGEVKLRDILPSTFRMVLRDGRYFDAQINYLMGAMDDLGKLDSKQSFARAKALASERMARHVNAWVDTGSTTERREEFIKVLRKGMWRSPGHPKAGIYDFSAILVTSLPRIDLIHKMGMHFYNFAKIKQITLSESTYWRAASSEWVSDLEKSGVCVDCPKHYDEYEL</sequence>
<dbReference type="EMBL" id="CABPSI010000005">
    <property type="protein sequence ID" value="VVE46349.1"/>
    <property type="molecule type" value="Genomic_DNA"/>
</dbReference>
<proteinExistence type="predicted"/>
<evidence type="ECO:0000256" key="1">
    <source>
        <dbReference type="SAM" id="MobiDB-lite"/>
    </source>
</evidence>
<evidence type="ECO:0000313" key="2">
    <source>
        <dbReference type="EMBL" id="VVE46349.1"/>
    </source>
</evidence>
<dbReference type="Proteomes" id="UP000333828">
    <property type="component" value="Unassembled WGS sequence"/>
</dbReference>
<keyword evidence="3" id="KW-1185">Reference proteome</keyword>
<organism evidence="2 3">
    <name type="scientific">Pandoraea iniqua</name>
    <dbReference type="NCBI Taxonomy" id="2508288"/>
    <lineage>
        <taxon>Bacteria</taxon>
        <taxon>Pseudomonadati</taxon>
        <taxon>Pseudomonadota</taxon>
        <taxon>Betaproteobacteria</taxon>
        <taxon>Burkholderiales</taxon>
        <taxon>Burkholderiaceae</taxon>
        <taxon>Pandoraea</taxon>
    </lineage>
</organism>
<protein>
    <submittedName>
        <fullName evidence="2">Uncharacterized protein</fullName>
    </submittedName>
</protein>
<feature type="compositionally biased region" description="Low complexity" evidence="1">
    <location>
        <begin position="1"/>
        <end position="13"/>
    </location>
</feature>
<gene>
    <name evidence="2" type="ORF">PIN31115_04408</name>
</gene>
<feature type="region of interest" description="Disordered" evidence="1">
    <location>
        <begin position="1"/>
        <end position="35"/>
    </location>
</feature>
<reference evidence="2 3" key="1">
    <citation type="submission" date="2019-08" db="EMBL/GenBank/DDBJ databases">
        <authorList>
            <person name="Peeters C."/>
        </authorList>
    </citation>
    <scope>NUCLEOTIDE SEQUENCE [LARGE SCALE GENOMIC DNA]</scope>
    <source>
        <strain evidence="2 3">LMG 31115</strain>
    </source>
</reference>
<dbReference type="AlphaFoldDB" id="A0A5E4YC90"/>
<evidence type="ECO:0000313" key="3">
    <source>
        <dbReference type="Proteomes" id="UP000333828"/>
    </source>
</evidence>
<accession>A0A5E4YC90</accession>
<name>A0A5E4YC90_9BURK</name>